<protein>
    <submittedName>
        <fullName evidence="3">Uncharacterized protein</fullName>
    </submittedName>
</protein>
<feature type="transmembrane region" description="Helical" evidence="2">
    <location>
        <begin position="111"/>
        <end position="132"/>
    </location>
</feature>
<evidence type="ECO:0000256" key="2">
    <source>
        <dbReference type="SAM" id="Phobius"/>
    </source>
</evidence>
<feature type="compositionally biased region" description="Basic and acidic residues" evidence="1">
    <location>
        <begin position="1"/>
        <end position="14"/>
    </location>
</feature>
<feature type="region of interest" description="Disordered" evidence="1">
    <location>
        <begin position="1"/>
        <end position="105"/>
    </location>
</feature>
<accession>A0A7D4PX42</accession>
<keyword evidence="2" id="KW-0812">Transmembrane</keyword>
<feature type="compositionally biased region" description="Low complexity" evidence="1">
    <location>
        <begin position="58"/>
        <end position="105"/>
    </location>
</feature>
<dbReference type="RefSeq" id="WP_172991159.1">
    <property type="nucleotide sequence ID" value="NZ_CP054038.1"/>
</dbReference>
<sequence length="310" mass="32305">MDAATRRELDDLRRRAYGPQPDIDDAGMARLALLEDEARRDAAPAASPGARPAERAARLAPAGTLPAGTTPTGTTPTGTTPTGATAAAPATAAATTPAHAAPSTPRRRAPLLPIALAVAGLLVAAYATPLLVEAAAPASAPDPTPAATASATAAMRAPGIPAAAATPLISIRLEGSFGRRIDIRRPREAGAEPIMGETPAFPSQRPLAWALDLGDYYGWELWIAGGLPTPGVIDDDREHCVLLRRDAQIRGDCEPLVAKEAGALHVTLDGVDIPVAETPAEMEPFQEIRFWWLADGTVRVVLGDFDSRRP</sequence>
<evidence type="ECO:0000313" key="4">
    <source>
        <dbReference type="Proteomes" id="UP000502498"/>
    </source>
</evidence>
<keyword evidence="2" id="KW-1133">Transmembrane helix</keyword>
<evidence type="ECO:0000256" key="1">
    <source>
        <dbReference type="SAM" id="MobiDB-lite"/>
    </source>
</evidence>
<organism evidence="3 4">
    <name type="scientific">Microbacterium hominis</name>
    <dbReference type="NCBI Taxonomy" id="162426"/>
    <lineage>
        <taxon>Bacteria</taxon>
        <taxon>Bacillati</taxon>
        <taxon>Actinomycetota</taxon>
        <taxon>Actinomycetes</taxon>
        <taxon>Micrococcales</taxon>
        <taxon>Microbacteriaceae</taxon>
        <taxon>Microbacterium</taxon>
    </lineage>
</organism>
<keyword evidence="2" id="KW-0472">Membrane</keyword>
<dbReference type="Proteomes" id="UP000502498">
    <property type="component" value="Chromosome"/>
</dbReference>
<dbReference type="AlphaFoldDB" id="A0A7D4PX42"/>
<evidence type="ECO:0000313" key="3">
    <source>
        <dbReference type="EMBL" id="QKJ20734.1"/>
    </source>
</evidence>
<dbReference type="EMBL" id="CP054038">
    <property type="protein sequence ID" value="QKJ20734.1"/>
    <property type="molecule type" value="Genomic_DNA"/>
</dbReference>
<gene>
    <name evidence="3" type="ORF">HQM25_16145</name>
</gene>
<reference evidence="3 4" key="1">
    <citation type="submission" date="2020-05" db="EMBL/GenBank/DDBJ databases">
        <title>Strain PA2F3 complete genome.</title>
        <authorList>
            <person name="Kim Y.-S."/>
            <person name="Kim S.-J."/>
            <person name="Jung H.-k."/>
            <person name="Kim S.-E."/>
            <person name="Kim K.-H."/>
        </authorList>
    </citation>
    <scope>NUCLEOTIDE SEQUENCE [LARGE SCALE GENOMIC DNA]</scope>
    <source>
        <strain evidence="3 4">PA2F3</strain>
    </source>
</reference>
<name>A0A7D4PX42_9MICO</name>
<proteinExistence type="predicted"/>